<sequence>MADLQSSVDNFKNDISNITSSAKAAKETATSTIESLKATANTLQNDLEKVKNNFKAKVSNVQSLPKQSASVDQVYEDLDLSEFVIPYDNKLLKYDNPTWHFSLFALDKDDFKNFWLYPDAEVQRHVISESGVTGKYNITSVQMTQAGPSTPGMTTNYCFNTAVLNLSENNSMSLYDELISLSNKLRYHKFMDLPLILELKFIGFNTNGVPETIPETTRRWSVKINSVTASASQSGSTMLYSMSLVHNRAALVDNVEWTLKEPFTCTAENFGDFCFDLEDKLNQMADQQYGYLRYKFGELAEGKFFEFKVAPDLQDLFINYDSKQMAEAGATKSGAQGSKNFSWNPSTPISRIIDDVIDTCTVQADDSTSVRQFVNIIPLKQYVGFDNYRNTSVYKVVFYIVRFKIGDIVHESDLQPENFTFEYFFENAEKYVDPNDQKPKINMKTYNYQFSGLNSEILDLDLKFDQQFFVATTRNPGPIQDVANHAGTHTSQELNIQGVQYNSIPDAWAKTSDLRVTRDLGGILTQAQEQLLNRVETLAREQMQVGNAEEQDRYNNYQVNVLPQYIEDYVTTYEENDGGTDGIGHRYGEVFTMPTEATNNETTLSASLNDNSSTYEMDRRKIRDNYYNRPFLCKLDMRVVGDPYWLGWSDYSYIQYLEQVINGEDMEINPEDYHVANYITSEAYLLLKLQPVVSINDNTGVLDINTPTTFNQTVYRVNKIVHDFGAGGSFTQQIQAAIVIRALKRHDSIIE</sequence>
<organism evidence="2">
    <name type="scientific">Escherichia phage fEgEco12</name>
    <dbReference type="NCBI Taxonomy" id="3158837"/>
    <lineage>
        <taxon>Viruses</taxon>
        <taxon>Duplodnaviria</taxon>
        <taxon>Heunggongvirae</taxon>
        <taxon>Uroviricota</taxon>
        <taxon>Caudoviricetes</taxon>
    </lineage>
</organism>
<accession>A0AAU7PH30</accession>
<dbReference type="EMBL" id="PP777464">
    <property type="protein sequence ID" value="XBS49415.1"/>
    <property type="molecule type" value="Genomic_DNA"/>
</dbReference>
<name>A0AAU7PH30_9CAUD</name>
<keyword evidence="1" id="KW-0175">Coiled coil</keyword>
<proteinExistence type="predicted"/>
<protein>
    <submittedName>
        <fullName evidence="2">Virion structural protein</fullName>
    </submittedName>
</protein>
<evidence type="ECO:0000313" key="2">
    <source>
        <dbReference type="EMBL" id="XBS49415.1"/>
    </source>
</evidence>
<reference evidence="2" key="1">
    <citation type="submission" date="2024-05" db="EMBL/GenBank/DDBJ databases">
        <authorList>
            <person name="Badawy S."/>
            <person name="Skurnik M."/>
        </authorList>
    </citation>
    <scope>NUCLEOTIDE SEQUENCE</scope>
</reference>
<feature type="coiled-coil region" evidence="1">
    <location>
        <begin position="26"/>
        <end position="53"/>
    </location>
</feature>
<evidence type="ECO:0000256" key="1">
    <source>
        <dbReference type="SAM" id="Coils"/>
    </source>
</evidence>